<dbReference type="GO" id="GO:0005730">
    <property type="term" value="C:nucleolus"/>
    <property type="evidence" value="ECO:0007669"/>
    <property type="project" value="UniProtKB-SubCell"/>
</dbReference>
<comment type="similarity">
    <text evidence="1">Belongs to the SDA1 family.</text>
</comment>
<comment type="subcellular location">
    <subcellularLocation>
        <location evidence="1">Nucleus</location>
        <location evidence="1">Nucleolus</location>
    </subcellularLocation>
</comment>
<dbReference type="PANTHER" id="PTHR12730:SF0">
    <property type="entry name" value="PROTEIN SDA1 HOMOLOG"/>
    <property type="match status" value="1"/>
</dbReference>
<dbReference type="Pfam" id="PF08158">
    <property type="entry name" value="SDA1_HEAT"/>
    <property type="match status" value="1"/>
</dbReference>
<dbReference type="GO" id="GO:0015031">
    <property type="term" value="P:protein transport"/>
    <property type="evidence" value="ECO:0007669"/>
    <property type="project" value="UniProtKB-KW"/>
</dbReference>
<protein>
    <recommendedName>
        <fullName evidence="1">Protein SDA1</fullName>
    </recommendedName>
</protein>
<evidence type="ECO:0000313" key="3">
    <source>
        <dbReference type="EMBL" id="EJW72766.1"/>
    </source>
</evidence>
<dbReference type="PANTHER" id="PTHR12730">
    <property type="entry name" value="HSDA/SDA1-RELATED"/>
    <property type="match status" value="1"/>
</dbReference>
<keyword evidence="1" id="KW-0813">Transport</keyword>
<dbReference type="AlphaFoldDB" id="J9DT07"/>
<comment type="caution">
    <text evidence="3">The sequence shown here is derived from an EMBL/GenBank/DDBJ whole genome shotgun (WGS) entry which is preliminary data.</text>
</comment>
<gene>
    <name evidence="3" type="ORF">WUBG_16327</name>
</gene>
<evidence type="ECO:0000256" key="1">
    <source>
        <dbReference type="RuleBase" id="RU365057"/>
    </source>
</evidence>
<dbReference type="GO" id="GO:0042273">
    <property type="term" value="P:ribosomal large subunit biogenesis"/>
    <property type="evidence" value="ECO:0007669"/>
    <property type="project" value="UniProtKB-UniRule"/>
</dbReference>
<dbReference type="Proteomes" id="UP000004810">
    <property type="component" value="Unassembled WGS sequence"/>
</dbReference>
<name>J9DT07_WUCBA</name>
<reference evidence="4" key="1">
    <citation type="submission" date="2012-08" db="EMBL/GenBank/DDBJ databases">
        <title>The Genome Sequence of Wuchereria bancrofti.</title>
        <authorList>
            <person name="Nutman T.B."/>
            <person name="Fink D.L."/>
            <person name="Russ C."/>
            <person name="Young S."/>
            <person name="Zeng Q."/>
            <person name="Koehrsen M."/>
            <person name="Alvarado L."/>
            <person name="Berlin A."/>
            <person name="Chapman S.B."/>
            <person name="Chen Z."/>
            <person name="Freedman E."/>
            <person name="Gellesch M."/>
            <person name="Goldberg J."/>
            <person name="Griggs A."/>
            <person name="Gujja S."/>
            <person name="Heilman E.R."/>
            <person name="Heiman D."/>
            <person name="Hepburn T."/>
            <person name="Howarth C."/>
            <person name="Jen D."/>
            <person name="Larson L."/>
            <person name="Lewis B."/>
            <person name="Mehta T."/>
            <person name="Park D."/>
            <person name="Pearson M."/>
            <person name="Roberts A."/>
            <person name="Saif S."/>
            <person name="Shea T."/>
            <person name="Shenoy N."/>
            <person name="Sisk P."/>
            <person name="Stolte C."/>
            <person name="Sykes S."/>
            <person name="Walk T."/>
            <person name="White J."/>
            <person name="Yandava C."/>
            <person name="Haas B."/>
            <person name="Henn M.R."/>
            <person name="Nusbaum C."/>
            <person name="Birren B."/>
        </authorList>
    </citation>
    <scope>NUCLEOTIDE SEQUENCE [LARGE SCALE GENOMIC DNA]</scope>
    <source>
        <strain evidence="4">NA</strain>
    </source>
</reference>
<evidence type="ECO:0000313" key="4">
    <source>
        <dbReference type="Proteomes" id="UP000004810"/>
    </source>
</evidence>
<dbReference type="GO" id="GO:0000055">
    <property type="term" value="P:ribosomal large subunit export from nucleus"/>
    <property type="evidence" value="ECO:0007669"/>
    <property type="project" value="UniProtKB-UniRule"/>
</dbReference>
<dbReference type="InterPro" id="IPR027312">
    <property type="entry name" value="Sda1"/>
</dbReference>
<keyword evidence="1" id="KW-0653">Protein transport</keyword>
<dbReference type="EMBL" id="ADBV01015414">
    <property type="protein sequence ID" value="EJW72766.1"/>
    <property type="molecule type" value="Genomic_DNA"/>
</dbReference>
<keyword evidence="1" id="KW-0539">Nucleus</keyword>
<evidence type="ECO:0000259" key="2">
    <source>
        <dbReference type="Pfam" id="PF08158"/>
    </source>
</evidence>
<dbReference type="InterPro" id="IPR012977">
    <property type="entry name" value="SDA1_N"/>
</dbReference>
<comment type="function">
    <text evidence="1">Required for 60S pre-ribosomal subunits export to the cytoplasm.</text>
</comment>
<feature type="domain" description="SDA1 N-terminal" evidence="2">
    <location>
        <begin position="1"/>
        <end position="107"/>
    </location>
</feature>
<sequence>MALCARLIGTHRLQTLSFYSYMHRFLQPKQREITRILLYVAQACHELVPPDIIEQLVYVIAQNFVSDRNTPEAVTVGLNTIREIFANCPFAATEDLLRDLTDYKRFKNKNVSMAARGIITLFRAVNPKLLHRKDRGRPTQKLKDLKVAEFGVEYAKEFVEGAECLPVEADAVDTEMVCSDPYFLMKI</sequence>
<keyword evidence="1" id="KW-0690">Ribosome biogenesis</keyword>
<accession>J9DT07</accession>
<organism evidence="3 4">
    <name type="scientific">Wuchereria bancrofti</name>
    <dbReference type="NCBI Taxonomy" id="6293"/>
    <lineage>
        <taxon>Eukaryota</taxon>
        <taxon>Metazoa</taxon>
        <taxon>Ecdysozoa</taxon>
        <taxon>Nematoda</taxon>
        <taxon>Chromadorea</taxon>
        <taxon>Rhabditida</taxon>
        <taxon>Spirurina</taxon>
        <taxon>Spiruromorpha</taxon>
        <taxon>Filarioidea</taxon>
        <taxon>Onchocercidae</taxon>
        <taxon>Wuchereria</taxon>
    </lineage>
</organism>
<proteinExistence type="inferred from homology"/>